<keyword evidence="4" id="KW-0472">Membrane</keyword>
<reference evidence="7 8" key="2">
    <citation type="journal article" date="2016" name="Genome Announc.">
        <title>Complete Genome Sequence of a Strain of Azospirillum thiophilum Isolated from a Sulfide Spring.</title>
        <authorList>
            <person name="Fomenkov A."/>
            <person name="Vincze T."/>
            <person name="Grabovich M."/>
            <person name="Anton B.P."/>
            <person name="Dubinina G."/>
            <person name="Orlova M."/>
            <person name="Belousova E."/>
            <person name="Roberts R.J."/>
        </authorList>
    </citation>
    <scope>NUCLEOTIDE SEQUENCE [LARGE SCALE GENOMIC DNA]</scope>
    <source>
        <strain evidence="7 8">BV-S</strain>
    </source>
</reference>
<proteinExistence type="inferred from homology"/>
<reference evidence="8" key="1">
    <citation type="submission" date="2015-08" db="EMBL/GenBank/DDBJ databases">
        <title>Complete Genome Sequence of Azospirillum thiophilum BV-S.</title>
        <authorList>
            <person name="Fomenkov A."/>
            <person name="Vincze T."/>
            <person name="Grabovich M."/>
            <person name="Dubinina G."/>
            <person name="Orlova M."/>
            <person name="Belousova E."/>
            <person name="Roberts R.J."/>
        </authorList>
    </citation>
    <scope>NUCLEOTIDE SEQUENCE [LARGE SCALE GENOMIC DNA]</scope>
    <source>
        <strain evidence="8">BV-S</strain>
    </source>
</reference>
<keyword evidence="2" id="KW-1003">Cell membrane</keyword>
<dbReference type="InterPro" id="IPR012556">
    <property type="entry name" value="Entericidin"/>
</dbReference>
<dbReference type="GO" id="GO:0009636">
    <property type="term" value="P:response to toxic substance"/>
    <property type="evidence" value="ECO:0007669"/>
    <property type="project" value="InterPro"/>
</dbReference>
<evidence type="ECO:0000313" key="8">
    <source>
        <dbReference type="Proteomes" id="UP000069935"/>
    </source>
</evidence>
<dbReference type="RefSeq" id="WP_045582230.1">
    <property type="nucleotide sequence ID" value="NZ_CP012401.1"/>
</dbReference>
<keyword evidence="6" id="KW-0449">Lipoprotein</keyword>
<evidence type="ECO:0000256" key="4">
    <source>
        <dbReference type="ARBA" id="ARBA00023136"/>
    </source>
</evidence>
<gene>
    <name evidence="7" type="ORF">AL072_12800</name>
</gene>
<evidence type="ECO:0000256" key="1">
    <source>
        <dbReference type="ARBA" id="ARBA00010296"/>
    </source>
</evidence>
<dbReference type="Pfam" id="PF08085">
    <property type="entry name" value="Entericidin"/>
    <property type="match status" value="1"/>
</dbReference>
<sequence length="62" mass="6520">MQNAKHRARQRAAARAVPFPAREMVLLTFLAALAAMLAGCNTVEGAGQDVRAGGRAIERAAD</sequence>
<accession>A0AAC8VY79</accession>
<dbReference type="Proteomes" id="UP000069935">
    <property type="component" value="Chromosome 1"/>
</dbReference>
<dbReference type="KEGG" id="ati:AL072_12800"/>
<organism evidence="7 8">
    <name type="scientific">Azospirillum thiophilum</name>
    <dbReference type="NCBI Taxonomy" id="528244"/>
    <lineage>
        <taxon>Bacteria</taxon>
        <taxon>Pseudomonadati</taxon>
        <taxon>Pseudomonadota</taxon>
        <taxon>Alphaproteobacteria</taxon>
        <taxon>Rhodospirillales</taxon>
        <taxon>Azospirillaceae</taxon>
        <taxon>Azospirillum</taxon>
    </lineage>
</organism>
<keyword evidence="3" id="KW-0732">Signal</keyword>
<evidence type="ECO:0000256" key="3">
    <source>
        <dbReference type="ARBA" id="ARBA00022729"/>
    </source>
</evidence>
<evidence type="ECO:0000256" key="2">
    <source>
        <dbReference type="ARBA" id="ARBA00022475"/>
    </source>
</evidence>
<comment type="similarity">
    <text evidence="1">Belongs to the EcnA/EcnB lipoprotein family.</text>
</comment>
<dbReference type="AlphaFoldDB" id="A0AAC8VY79"/>
<keyword evidence="5" id="KW-0564">Palmitate</keyword>
<dbReference type="GO" id="GO:0016020">
    <property type="term" value="C:membrane"/>
    <property type="evidence" value="ECO:0007669"/>
    <property type="project" value="InterPro"/>
</dbReference>
<protein>
    <submittedName>
        <fullName evidence="7">Entericidin EcnAB</fullName>
    </submittedName>
</protein>
<keyword evidence="8" id="KW-1185">Reference proteome</keyword>
<name>A0AAC8VY79_9PROT</name>
<dbReference type="EMBL" id="CP012401">
    <property type="protein sequence ID" value="ALG71655.1"/>
    <property type="molecule type" value="Genomic_DNA"/>
</dbReference>
<evidence type="ECO:0000256" key="6">
    <source>
        <dbReference type="ARBA" id="ARBA00023288"/>
    </source>
</evidence>
<evidence type="ECO:0000313" key="7">
    <source>
        <dbReference type="EMBL" id="ALG71655.1"/>
    </source>
</evidence>
<evidence type="ECO:0000256" key="5">
    <source>
        <dbReference type="ARBA" id="ARBA00023139"/>
    </source>
</evidence>